<keyword evidence="7" id="KW-1185">Reference proteome</keyword>
<evidence type="ECO:0000256" key="1">
    <source>
        <dbReference type="ARBA" id="ARBA00004141"/>
    </source>
</evidence>
<feature type="transmembrane region" description="Helical" evidence="5">
    <location>
        <begin position="77"/>
        <end position="95"/>
    </location>
</feature>
<evidence type="ECO:0000256" key="5">
    <source>
        <dbReference type="SAM" id="Phobius"/>
    </source>
</evidence>
<feature type="transmembrane region" description="Helical" evidence="5">
    <location>
        <begin position="233"/>
        <end position="252"/>
    </location>
</feature>
<reference evidence="6 7" key="1">
    <citation type="journal article" date="2019" name="Int. J. Syst. Evol. Microbiol.">
        <title>The Global Catalogue of Microorganisms (GCM) 10K type strain sequencing project: providing services to taxonomists for standard genome sequencing and annotation.</title>
        <authorList>
            <consortium name="The Broad Institute Genomics Platform"/>
            <consortium name="The Broad Institute Genome Sequencing Center for Infectious Disease"/>
            <person name="Wu L."/>
            <person name="Ma J."/>
        </authorList>
    </citation>
    <scope>NUCLEOTIDE SEQUENCE [LARGE SCALE GENOMIC DNA]</scope>
    <source>
        <strain evidence="6 7">CGMCC 1.12859</strain>
    </source>
</reference>
<dbReference type="RefSeq" id="WP_267647823.1">
    <property type="nucleotide sequence ID" value="NZ_JANHGR010000002.1"/>
</dbReference>
<dbReference type="InterPro" id="IPR001898">
    <property type="entry name" value="SLC13A/DASS"/>
</dbReference>
<feature type="transmembrane region" description="Helical" evidence="5">
    <location>
        <begin position="334"/>
        <end position="352"/>
    </location>
</feature>
<feature type="transmembrane region" description="Helical" evidence="5">
    <location>
        <begin position="423"/>
        <end position="441"/>
    </location>
</feature>
<dbReference type="GO" id="GO:1905039">
    <property type="term" value="P:carboxylic acid transmembrane transport"/>
    <property type="evidence" value="ECO:0007669"/>
    <property type="project" value="UniProtKB-ARBA"/>
</dbReference>
<sequence>MRRSRAVALAFAVLAAVALAPLPGLSRPGSFALATAAFAAVLWITEGVPLPATALCVPVLLTAFGVVPTMAEALAGFADPVIFLLLAGFALAAALQKHGLDRRIAFHLIARLGTSPRRLVLAVMTATATLSMIVSNSATTAMMIPVALGVAGAMGNGATDRVAASDAATGKPGTEDVATDGGVQSNIETALLLGTAYAASIGGMGTLIGTPTNAIVVSLIESEVGVRVGFVDWLAIGLPLVAISLPAAWLLLVRLYPPEVGDAGAARAHARRELAAAGSVSPAGRRTLAIAGTTASLWVLGGLDFLFEGVLPPGWYATLFGGAGSVVGATHQGLLFYVLVGLAAVPALLYWDCIEWDDVEGIDWGTLLLLGGGLALADGLAATDATEWLAAGVFGGLAGAPVVAVVLTLVTVTVLLSELASNTAVVAVFAPVLLGVGPRYAGALGTTPDLAAVFLAVTVGVAASLGFALPVATPPNAIAFGTGALGRREMLRAGSRLDLLMIGISTAMLLGSFALLWPVVF</sequence>
<comment type="caution">
    <text evidence="6">The sequence shown here is derived from an EMBL/GenBank/DDBJ whole genome shotgun (WGS) entry which is preliminary data.</text>
</comment>
<evidence type="ECO:0000313" key="7">
    <source>
        <dbReference type="Proteomes" id="UP001597139"/>
    </source>
</evidence>
<evidence type="ECO:0000313" key="6">
    <source>
        <dbReference type="EMBL" id="MFD1568182.1"/>
    </source>
</evidence>
<dbReference type="PANTHER" id="PTHR10283">
    <property type="entry name" value="SOLUTE CARRIER FAMILY 13 MEMBER"/>
    <property type="match status" value="1"/>
</dbReference>
<organism evidence="6 7">
    <name type="scientific">Halolamina litorea</name>
    <dbReference type="NCBI Taxonomy" id="1515593"/>
    <lineage>
        <taxon>Archaea</taxon>
        <taxon>Methanobacteriati</taxon>
        <taxon>Methanobacteriota</taxon>
        <taxon>Stenosarchaea group</taxon>
        <taxon>Halobacteria</taxon>
        <taxon>Halobacteriales</taxon>
        <taxon>Haloferacaceae</taxon>
    </lineage>
</organism>
<name>A0ABD6BSX2_9EURY</name>
<keyword evidence="4 5" id="KW-0472">Membrane</keyword>
<dbReference type="GO" id="GO:0008514">
    <property type="term" value="F:organic anion transmembrane transporter activity"/>
    <property type="evidence" value="ECO:0007669"/>
    <property type="project" value="UniProtKB-ARBA"/>
</dbReference>
<protein>
    <submittedName>
        <fullName evidence="6">SLC13 family permease</fullName>
    </submittedName>
</protein>
<feature type="transmembrane region" description="Helical" evidence="5">
    <location>
        <begin position="364"/>
        <end position="382"/>
    </location>
</feature>
<proteinExistence type="predicted"/>
<feature type="transmembrane region" description="Helical" evidence="5">
    <location>
        <begin position="119"/>
        <end position="144"/>
    </location>
</feature>
<evidence type="ECO:0000256" key="3">
    <source>
        <dbReference type="ARBA" id="ARBA00022989"/>
    </source>
</evidence>
<comment type="subcellular location">
    <subcellularLocation>
        <location evidence="1">Membrane</location>
        <topology evidence="1">Multi-pass membrane protein</topology>
    </subcellularLocation>
</comment>
<dbReference type="Pfam" id="PF00939">
    <property type="entry name" value="Na_sulph_symp"/>
    <property type="match status" value="1"/>
</dbReference>
<gene>
    <name evidence="6" type="ORF">ACFSAU_11830</name>
</gene>
<feature type="transmembrane region" description="Helical" evidence="5">
    <location>
        <begin position="499"/>
        <end position="520"/>
    </location>
</feature>
<dbReference type="AlphaFoldDB" id="A0ABD6BSX2"/>
<dbReference type="EMBL" id="JBHUCZ010000010">
    <property type="protein sequence ID" value="MFD1568182.1"/>
    <property type="molecule type" value="Genomic_DNA"/>
</dbReference>
<dbReference type="GO" id="GO:0016020">
    <property type="term" value="C:membrane"/>
    <property type="evidence" value="ECO:0007669"/>
    <property type="project" value="UniProtKB-SubCell"/>
</dbReference>
<evidence type="ECO:0000256" key="2">
    <source>
        <dbReference type="ARBA" id="ARBA00022692"/>
    </source>
</evidence>
<keyword evidence="3 5" id="KW-1133">Transmembrane helix</keyword>
<keyword evidence="2 5" id="KW-0812">Transmembrane</keyword>
<dbReference type="PANTHER" id="PTHR10283:SF82">
    <property type="entry name" value="SOLUTE CARRIER FAMILY 13 MEMBER 2"/>
    <property type="match status" value="1"/>
</dbReference>
<dbReference type="Proteomes" id="UP001597139">
    <property type="component" value="Unassembled WGS sequence"/>
</dbReference>
<feature type="transmembrane region" description="Helical" evidence="5">
    <location>
        <begin position="388"/>
        <end position="416"/>
    </location>
</feature>
<accession>A0ABD6BSX2</accession>
<feature type="transmembrane region" description="Helical" evidence="5">
    <location>
        <begin position="453"/>
        <end position="478"/>
    </location>
</feature>
<evidence type="ECO:0000256" key="4">
    <source>
        <dbReference type="ARBA" id="ARBA00023136"/>
    </source>
</evidence>